<dbReference type="GO" id="GO:0005737">
    <property type="term" value="C:cytoplasm"/>
    <property type="evidence" value="ECO:0007669"/>
    <property type="project" value="UniProtKB-UniRule"/>
</dbReference>
<evidence type="ECO:0000256" key="5">
    <source>
        <dbReference type="ARBA" id="ARBA00023125"/>
    </source>
</evidence>
<dbReference type="InterPro" id="IPR035644">
    <property type="entry name" value="MraZ_C"/>
</dbReference>
<dbReference type="RefSeq" id="WP_099094879.1">
    <property type="nucleotide sequence ID" value="NZ_PDNU01000008.1"/>
</dbReference>
<evidence type="ECO:0000256" key="4">
    <source>
        <dbReference type="ARBA" id="ARBA00023015"/>
    </source>
</evidence>
<keyword evidence="2 7" id="KW-0963">Cytoplasm</keyword>
<dbReference type="GO" id="GO:0000976">
    <property type="term" value="F:transcription cis-regulatory region binding"/>
    <property type="evidence" value="ECO:0007669"/>
    <property type="project" value="TreeGrafter"/>
</dbReference>
<feature type="domain" description="SpoVT-AbrB" evidence="8">
    <location>
        <begin position="83"/>
        <end position="126"/>
    </location>
</feature>
<reference evidence="9 10" key="1">
    <citation type="submission" date="2017-10" db="EMBL/GenBank/DDBJ databases">
        <authorList>
            <person name="Banno H."/>
            <person name="Chua N.-H."/>
        </authorList>
    </citation>
    <scope>NUCLEOTIDE SEQUENCE [LARGE SCALE GENOMIC DNA]</scope>
    <source>
        <strain evidence="9 10">YW11</strain>
    </source>
</reference>
<evidence type="ECO:0000256" key="6">
    <source>
        <dbReference type="ARBA" id="ARBA00023163"/>
    </source>
</evidence>
<evidence type="ECO:0000259" key="8">
    <source>
        <dbReference type="PROSITE" id="PS51740"/>
    </source>
</evidence>
<dbReference type="GO" id="GO:2000143">
    <property type="term" value="P:negative regulation of DNA-templated transcription initiation"/>
    <property type="evidence" value="ECO:0007669"/>
    <property type="project" value="TreeGrafter"/>
</dbReference>
<dbReference type="InterPro" id="IPR037914">
    <property type="entry name" value="SpoVT-AbrB_sf"/>
</dbReference>
<dbReference type="InterPro" id="IPR035642">
    <property type="entry name" value="MraZ_N"/>
</dbReference>
<dbReference type="GO" id="GO:0003700">
    <property type="term" value="F:DNA-binding transcription factor activity"/>
    <property type="evidence" value="ECO:0007669"/>
    <property type="project" value="UniProtKB-UniRule"/>
</dbReference>
<dbReference type="InterPro" id="IPR038619">
    <property type="entry name" value="MraZ_sf"/>
</dbReference>
<protein>
    <recommendedName>
        <fullName evidence="1 7">Transcriptional regulator MraZ</fullName>
    </recommendedName>
</protein>
<dbReference type="HAMAP" id="MF_01008">
    <property type="entry name" value="MraZ"/>
    <property type="match status" value="1"/>
</dbReference>
<dbReference type="NCBIfam" id="NF001477">
    <property type="entry name" value="PRK00326.2-4"/>
    <property type="match status" value="1"/>
</dbReference>
<name>A0A2C7A6C8_9PROT</name>
<keyword evidence="10" id="KW-1185">Reference proteome</keyword>
<keyword evidence="4 7" id="KW-0805">Transcription regulation</keyword>
<dbReference type="CDD" id="cd16320">
    <property type="entry name" value="MraZ_N"/>
    <property type="match status" value="1"/>
</dbReference>
<gene>
    <name evidence="7" type="primary">mraZ</name>
    <name evidence="9" type="ORF">CR162_07315</name>
</gene>
<dbReference type="InterPro" id="IPR020603">
    <property type="entry name" value="MraZ_dom"/>
</dbReference>
<dbReference type="PANTHER" id="PTHR34701">
    <property type="entry name" value="TRANSCRIPTIONAL REGULATOR MRAZ"/>
    <property type="match status" value="1"/>
</dbReference>
<dbReference type="Pfam" id="PF02381">
    <property type="entry name" value="MraZ"/>
    <property type="match status" value="2"/>
</dbReference>
<dbReference type="CDD" id="cd16321">
    <property type="entry name" value="MraZ_C"/>
    <property type="match status" value="1"/>
</dbReference>
<comment type="subunit">
    <text evidence="7">Forms oligomers.</text>
</comment>
<keyword evidence="6 7" id="KW-0804">Transcription</keyword>
<dbReference type="PROSITE" id="PS51740">
    <property type="entry name" value="SPOVT_ABRB"/>
    <property type="match status" value="2"/>
</dbReference>
<dbReference type="AlphaFoldDB" id="A0A2C7A6C8"/>
<evidence type="ECO:0000256" key="2">
    <source>
        <dbReference type="ARBA" id="ARBA00022490"/>
    </source>
</evidence>
<evidence type="ECO:0000313" key="9">
    <source>
        <dbReference type="EMBL" id="PHK95648.1"/>
    </source>
</evidence>
<sequence>MTRFMGTHTNRLDRKGRVSVPAPFRAELTRLGSDELVLRPSHKWPCLEAWPMPAFEAETSKLEQLEVFSEEHDDLAATLFADAYPMRPDGEGRIMLPEELIAHAGLSDSIAFIGNGRIFQMWEPAAGRQRSLEARQSALQKRMTLPATPRGAA</sequence>
<dbReference type="OrthoDB" id="9807753at2"/>
<organism evidence="9 10">
    <name type="scientific">Teichococcus rhizosphaerae</name>
    <dbReference type="NCBI Taxonomy" id="1335062"/>
    <lineage>
        <taxon>Bacteria</taxon>
        <taxon>Pseudomonadati</taxon>
        <taxon>Pseudomonadota</taxon>
        <taxon>Alphaproteobacteria</taxon>
        <taxon>Acetobacterales</taxon>
        <taxon>Roseomonadaceae</taxon>
        <taxon>Roseomonas</taxon>
    </lineage>
</organism>
<keyword evidence="3" id="KW-0677">Repeat</keyword>
<comment type="subcellular location">
    <subcellularLocation>
        <location evidence="7">Cytoplasm</location>
        <location evidence="7">Nucleoid</location>
    </subcellularLocation>
</comment>
<comment type="caution">
    <text evidence="9">The sequence shown here is derived from an EMBL/GenBank/DDBJ whole genome shotgun (WGS) entry which is preliminary data.</text>
</comment>
<keyword evidence="5 7" id="KW-0238">DNA-binding</keyword>
<dbReference type="GO" id="GO:0009295">
    <property type="term" value="C:nucleoid"/>
    <property type="evidence" value="ECO:0007669"/>
    <property type="project" value="UniProtKB-SubCell"/>
</dbReference>
<proteinExistence type="inferred from homology"/>
<accession>A0A2C7A6C8</accession>
<evidence type="ECO:0000256" key="3">
    <source>
        <dbReference type="ARBA" id="ARBA00022737"/>
    </source>
</evidence>
<dbReference type="InterPro" id="IPR007159">
    <property type="entry name" value="SpoVT-AbrB_dom"/>
</dbReference>
<dbReference type="EMBL" id="PDNU01000008">
    <property type="protein sequence ID" value="PHK95648.1"/>
    <property type="molecule type" value="Genomic_DNA"/>
</dbReference>
<dbReference type="SUPFAM" id="SSF89447">
    <property type="entry name" value="AbrB/MazE/MraZ-like"/>
    <property type="match status" value="1"/>
</dbReference>
<dbReference type="InterPro" id="IPR003444">
    <property type="entry name" value="MraZ"/>
</dbReference>
<dbReference type="Proteomes" id="UP000223527">
    <property type="component" value="Unassembled WGS sequence"/>
</dbReference>
<evidence type="ECO:0000256" key="1">
    <source>
        <dbReference type="ARBA" id="ARBA00013860"/>
    </source>
</evidence>
<feature type="domain" description="SpoVT-AbrB" evidence="8">
    <location>
        <begin position="7"/>
        <end position="54"/>
    </location>
</feature>
<evidence type="ECO:0000256" key="7">
    <source>
        <dbReference type="HAMAP-Rule" id="MF_01008"/>
    </source>
</evidence>
<dbReference type="PANTHER" id="PTHR34701:SF1">
    <property type="entry name" value="TRANSCRIPTIONAL REGULATOR MRAZ"/>
    <property type="match status" value="1"/>
</dbReference>
<dbReference type="Gene3D" id="3.40.1550.20">
    <property type="entry name" value="Transcriptional regulator MraZ domain"/>
    <property type="match status" value="1"/>
</dbReference>
<evidence type="ECO:0000313" key="10">
    <source>
        <dbReference type="Proteomes" id="UP000223527"/>
    </source>
</evidence>
<comment type="similarity">
    <text evidence="7">Belongs to the MraZ family.</text>
</comment>